<dbReference type="Pfam" id="PF00112">
    <property type="entry name" value="Peptidase_C1"/>
    <property type="match status" value="1"/>
</dbReference>
<dbReference type="Gene3D" id="3.90.70.10">
    <property type="entry name" value="Cysteine proteinases"/>
    <property type="match status" value="1"/>
</dbReference>
<evidence type="ECO:0000256" key="11">
    <source>
        <dbReference type="ARBA" id="ARBA00051025"/>
    </source>
</evidence>
<keyword evidence="7" id="KW-0865">Zymogen</keyword>
<evidence type="ECO:0000256" key="7">
    <source>
        <dbReference type="ARBA" id="ARBA00023145"/>
    </source>
</evidence>
<evidence type="ECO:0000256" key="3">
    <source>
        <dbReference type="ARBA" id="ARBA00022670"/>
    </source>
</evidence>
<reference evidence="17 18" key="1">
    <citation type="journal article" date="2018" name="G3 (Bethesda)">
        <title>A High-Quality Reference Genome for the Invasive Mosquitofish Gambusia affinis Using a Chicago Library.</title>
        <authorList>
            <person name="Hoffberg S.L."/>
            <person name="Troendle N.J."/>
            <person name="Glenn T.C."/>
            <person name="Mahmud O."/>
            <person name="Louha S."/>
            <person name="Chalopin D."/>
            <person name="Bennetzen J.L."/>
            <person name="Mauricio R."/>
        </authorList>
    </citation>
    <scope>NUCLEOTIDE SEQUENCE [LARGE SCALE GENOMIC DNA]</scope>
    <source>
        <strain evidence="17">NE01/NJP1002.9</strain>
        <tissue evidence="17">Muscle</tissue>
    </source>
</reference>
<keyword evidence="18" id="KW-1185">Reference proteome</keyword>
<dbReference type="AlphaFoldDB" id="A0A315VHV1"/>
<dbReference type="EMBL" id="NHOQ01002284">
    <property type="protein sequence ID" value="PWA18726.1"/>
    <property type="molecule type" value="Genomic_DNA"/>
</dbReference>
<dbReference type="InterPro" id="IPR000169">
    <property type="entry name" value="Pept_cys_AS"/>
</dbReference>
<dbReference type="STRING" id="33528.ENSGAFP00000025034"/>
<comment type="catalytic activity">
    <reaction evidence="11">
        <text>The recombinant human enzyme hydrolyzes synthetic endopeptidase substrates including Z-Phe-Arg-NHMec and Z-Arg-Arg-NHMec.</text>
        <dbReference type="EC" id="3.4.22.42"/>
    </reaction>
</comment>
<keyword evidence="8" id="KW-1015">Disulfide bond</keyword>
<dbReference type="InterPro" id="IPR025661">
    <property type="entry name" value="Pept_asp_AS"/>
</dbReference>
<evidence type="ECO:0000259" key="15">
    <source>
        <dbReference type="SMART" id="SM00645"/>
    </source>
</evidence>
<dbReference type="PROSITE" id="PS00139">
    <property type="entry name" value="THIOL_PROTEASE_CYS"/>
    <property type="match status" value="1"/>
</dbReference>
<dbReference type="GO" id="GO:0006508">
    <property type="term" value="P:proteolysis"/>
    <property type="evidence" value="ECO:0007669"/>
    <property type="project" value="UniProtKB-KW"/>
</dbReference>
<sequence length="466" mass="51853">MSRTFVEQQEALCQAAGWSHIYRPLKLCVSGINISPKVQQQLHHGCAVLFCCCLTFLQEFPGALQLLADAGSVECCTQNGNIKESPGQNVTYIRSCINERPGTGNMVCKAGLMKGCHMVYITAACFGESVANLNGSRIDFDSFRKNFHRLYEVDSEEFSRRQINFQNAAVRHLYLNSFSRQTQSATYGINQFSDLSQMEFKDVYLRAESSRAPGFVGSTRAGLPAKFDWRDKGVVAPVQNQLACGSCWAFSTVGAMQAVHAMGGSQLEQLSVQQVVDCSYKNEGCNGGSPSYALAWLKQTRVKLVSHSDYPYKAKTGMCHFFSPSHEGVAVRNFSLHSFSGQEEAMMGQLVQFGPLAAIVDAVSWQDYLGGIIQHHCSSQWSNHAVLVVGYDTTGEIPYWIVQNSWGTTWGDQGYVYVSQILWQLFFFDDSLYLSQMDLCESLHGVHVHEGCEQLEGNLEPRLFPE</sequence>
<name>A0A315VHV1_GAMAF</name>
<evidence type="ECO:0000256" key="2">
    <source>
        <dbReference type="ARBA" id="ARBA00008455"/>
    </source>
</evidence>
<dbReference type="InterPro" id="IPR013128">
    <property type="entry name" value="Peptidase_C1A"/>
</dbReference>
<feature type="non-terminal residue" evidence="17">
    <location>
        <position position="466"/>
    </location>
</feature>
<feature type="domain" description="Peptidase C1A papain C-terminal" evidence="15">
    <location>
        <begin position="223"/>
        <end position="422"/>
    </location>
</feature>
<dbReference type="InterPro" id="IPR039417">
    <property type="entry name" value="Peptidase_C1A_papain-like"/>
</dbReference>
<dbReference type="PROSITE" id="PS00639">
    <property type="entry name" value="THIOL_PROTEASE_HIS"/>
    <property type="match status" value="1"/>
</dbReference>
<keyword evidence="10" id="KW-0458">Lysosome</keyword>
<keyword evidence="6" id="KW-0788">Thiol protease</keyword>
<dbReference type="InterPro" id="IPR038765">
    <property type="entry name" value="Papain-like_cys_pep_sf"/>
</dbReference>
<organism evidence="17 18">
    <name type="scientific">Gambusia affinis</name>
    <name type="common">Western mosquitofish</name>
    <name type="synonym">Heterandria affinis</name>
    <dbReference type="NCBI Taxonomy" id="33528"/>
    <lineage>
        <taxon>Eukaryota</taxon>
        <taxon>Metazoa</taxon>
        <taxon>Chordata</taxon>
        <taxon>Craniata</taxon>
        <taxon>Vertebrata</taxon>
        <taxon>Euteleostomi</taxon>
        <taxon>Actinopterygii</taxon>
        <taxon>Neopterygii</taxon>
        <taxon>Teleostei</taxon>
        <taxon>Neoteleostei</taxon>
        <taxon>Acanthomorphata</taxon>
        <taxon>Ovalentaria</taxon>
        <taxon>Atherinomorphae</taxon>
        <taxon>Cyprinodontiformes</taxon>
        <taxon>Poeciliidae</taxon>
        <taxon>Poeciliinae</taxon>
        <taxon>Gambusia</taxon>
    </lineage>
</organism>
<evidence type="ECO:0000259" key="16">
    <source>
        <dbReference type="SMART" id="SM00848"/>
    </source>
</evidence>
<dbReference type="FunFam" id="3.90.70.10:FF:000079">
    <property type="entry name" value="Cathepsin O"/>
    <property type="match status" value="1"/>
</dbReference>
<evidence type="ECO:0000256" key="14">
    <source>
        <dbReference type="ARBA" id="ARBA00072046"/>
    </source>
</evidence>
<comment type="subcellular location">
    <subcellularLocation>
        <location evidence="1">Lysosome</location>
    </subcellularLocation>
</comment>
<protein>
    <recommendedName>
        <fullName evidence="14">Cathepsin O</fullName>
        <ecNumber evidence="13">3.4.22.42</ecNumber>
    </recommendedName>
</protein>
<dbReference type="EC" id="3.4.22.42" evidence="13"/>
<evidence type="ECO:0000256" key="8">
    <source>
        <dbReference type="ARBA" id="ARBA00023157"/>
    </source>
</evidence>
<evidence type="ECO:0000256" key="5">
    <source>
        <dbReference type="ARBA" id="ARBA00022801"/>
    </source>
</evidence>
<evidence type="ECO:0000256" key="9">
    <source>
        <dbReference type="ARBA" id="ARBA00023180"/>
    </source>
</evidence>
<dbReference type="SMART" id="SM00848">
    <property type="entry name" value="Inhibitor_I29"/>
    <property type="match status" value="1"/>
</dbReference>
<evidence type="ECO:0000256" key="10">
    <source>
        <dbReference type="ARBA" id="ARBA00023228"/>
    </source>
</evidence>
<dbReference type="PANTHER" id="PTHR12411">
    <property type="entry name" value="CYSTEINE PROTEASE FAMILY C1-RELATED"/>
    <property type="match status" value="1"/>
</dbReference>
<keyword evidence="3" id="KW-0645">Protease</keyword>
<dbReference type="Pfam" id="PF08246">
    <property type="entry name" value="Inhibitor_I29"/>
    <property type="match status" value="1"/>
</dbReference>
<dbReference type="InterPro" id="IPR000668">
    <property type="entry name" value="Peptidase_C1A_C"/>
</dbReference>
<dbReference type="GO" id="GO:0008234">
    <property type="term" value="F:cysteine-type peptidase activity"/>
    <property type="evidence" value="ECO:0007669"/>
    <property type="project" value="UniProtKB-KW"/>
</dbReference>
<gene>
    <name evidence="17" type="ORF">CCH79_00005538</name>
</gene>
<evidence type="ECO:0000256" key="12">
    <source>
        <dbReference type="ARBA" id="ARBA00053492"/>
    </source>
</evidence>
<keyword evidence="5" id="KW-0378">Hydrolase</keyword>
<dbReference type="InterPro" id="IPR013201">
    <property type="entry name" value="Prot_inhib_I29"/>
</dbReference>
<evidence type="ECO:0000313" key="18">
    <source>
        <dbReference type="Proteomes" id="UP000250572"/>
    </source>
</evidence>
<dbReference type="InterPro" id="IPR025660">
    <property type="entry name" value="Pept_his_AS"/>
</dbReference>
<comment type="similarity">
    <text evidence="2">Belongs to the peptidase C1 family.</text>
</comment>
<dbReference type="PROSITE" id="PS00640">
    <property type="entry name" value="THIOL_PROTEASE_ASN"/>
    <property type="match status" value="1"/>
</dbReference>
<dbReference type="PRINTS" id="PR00705">
    <property type="entry name" value="PAPAIN"/>
</dbReference>
<accession>A0A315VHV1</accession>
<dbReference type="GO" id="GO:0005764">
    <property type="term" value="C:lysosome"/>
    <property type="evidence" value="ECO:0007669"/>
    <property type="project" value="UniProtKB-SubCell"/>
</dbReference>
<evidence type="ECO:0000256" key="6">
    <source>
        <dbReference type="ARBA" id="ARBA00022807"/>
    </source>
</evidence>
<dbReference type="SUPFAM" id="SSF54001">
    <property type="entry name" value="Cysteine proteinases"/>
    <property type="match status" value="1"/>
</dbReference>
<evidence type="ECO:0000256" key="4">
    <source>
        <dbReference type="ARBA" id="ARBA00022729"/>
    </source>
</evidence>
<keyword evidence="4" id="KW-0732">Signal</keyword>
<feature type="domain" description="Cathepsin propeptide inhibitor" evidence="16">
    <location>
        <begin position="140"/>
        <end position="200"/>
    </location>
</feature>
<evidence type="ECO:0000313" key="17">
    <source>
        <dbReference type="EMBL" id="PWA18726.1"/>
    </source>
</evidence>
<evidence type="ECO:0000256" key="13">
    <source>
        <dbReference type="ARBA" id="ARBA00066464"/>
    </source>
</evidence>
<dbReference type="CDD" id="cd02248">
    <property type="entry name" value="Peptidase_C1A"/>
    <property type="match status" value="1"/>
</dbReference>
<dbReference type="SMART" id="SM00645">
    <property type="entry name" value="Pept_C1"/>
    <property type="match status" value="1"/>
</dbReference>
<comment type="function">
    <text evidence="12">Proteolytic enzyme possibly involved in normal cellular protein degradation and turnover.</text>
</comment>
<dbReference type="Proteomes" id="UP000250572">
    <property type="component" value="Unassembled WGS sequence"/>
</dbReference>
<comment type="caution">
    <text evidence="17">The sequence shown here is derived from an EMBL/GenBank/DDBJ whole genome shotgun (WGS) entry which is preliminary data.</text>
</comment>
<keyword evidence="9" id="KW-0325">Glycoprotein</keyword>
<proteinExistence type="inferred from homology"/>
<evidence type="ECO:0000256" key="1">
    <source>
        <dbReference type="ARBA" id="ARBA00004371"/>
    </source>
</evidence>